<gene>
    <name evidence="1" type="ORF">Acy02nite_56570</name>
</gene>
<keyword evidence="2" id="KW-1185">Reference proteome</keyword>
<organism evidence="1 2">
    <name type="scientific">Actinoplanes cyaneus</name>
    <dbReference type="NCBI Taxonomy" id="52696"/>
    <lineage>
        <taxon>Bacteria</taxon>
        <taxon>Bacillati</taxon>
        <taxon>Actinomycetota</taxon>
        <taxon>Actinomycetes</taxon>
        <taxon>Micromonosporales</taxon>
        <taxon>Micromonosporaceae</taxon>
        <taxon>Actinoplanes</taxon>
    </lineage>
</organism>
<name>A0A919ME28_9ACTN</name>
<proteinExistence type="predicted"/>
<evidence type="ECO:0000313" key="1">
    <source>
        <dbReference type="EMBL" id="GID67776.1"/>
    </source>
</evidence>
<reference evidence="1" key="1">
    <citation type="submission" date="2021-01" db="EMBL/GenBank/DDBJ databases">
        <title>Whole genome shotgun sequence of Actinoplanes cyaneus NBRC 14990.</title>
        <authorList>
            <person name="Komaki H."/>
            <person name="Tamura T."/>
        </authorList>
    </citation>
    <scope>NUCLEOTIDE SEQUENCE</scope>
    <source>
        <strain evidence="1">NBRC 14990</strain>
    </source>
</reference>
<dbReference type="EMBL" id="BOMH01000041">
    <property type="protein sequence ID" value="GID67776.1"/>
    <property type="molecule type" value="Genomic_DNA"/>
</dbReference>
<sequence length="86" mass="9599">MAMSSPSTLVKPRCGPQAASLGSRLMIPATWIPYRRAEDDELLGYLRPVEAGPERLRVRNVDYGYEGNIGDIFVLDVPPGDVLRRR</sequence>
<evidence type="ECO:0000313" key="2">
    <source>
        <dbReference type="Proteomes" id="UP000619479"/>
    </source>
</evidence>
<accession>A0A919ME28</accession>
<dbReference type="AlphaFoldDB" id="A0A919ME28"/>
<comment type="caution">
    <text evidence="1">The sequence shown here is derived from an EMBL/GenBank/DDBJ whole genome shotgun (WGS) entry which is preliminary data.</text>
</comment>
<dbReference type="Proteomes" id="UP000619479">
    <property type="component" value="Unassembled WGS sequence"/>
</dbReference>
<protein>
    <submittedName>
        <fullName evidence="1">Uncharacterized protein</fullName>
    </submittedName>
</protein>